<keyword evidence="2" id="KW-1185">Reference proteome</keyword>
<reference evidence="1 2" key="1">
    <citation type="submission" date="2018-02" db="EMBL/GenBank/DDBJ databases">
        <title>Subsurface microbial communities from deep shales in Ohio and West Virginia, USA.</title>
        <authorList>
            <person name="Wrighton K."/>
        </authorList>
    </citation>
    <scope>NUCLEOTIDE SEQUENCE [LARGE SCALE GENOMIC DNA]</scope>
    <source>
        <strain evidence="1 2">OWC-G53F</strain>
    </source>
</reference>
<dbReference type="RefSeq" id="WP_104422159.1">
    <property type="nucleotide sequence ID" value="NZ_PTIY01000001.1"/>
</dbReference>
<dbReference type="InterPro" id="IPR005361">
    <property type="entry name" value="UPF0158"/>
</dbReference>
<comment type="caution">
    <text evidence="1">The sequence shown here is derived from an EMBL/GenBank/DDBJ whole genome shotgun (WGS) entry which is preliminary data.</text>
</comment>
<dbReference type="AlphaFoldDB" id="A0A2S6H8P2"/>
<dbReference type="Pfam" id="PF03682">
    <property type="entry name" value="UPF0158"/>
    <property type="match status" value="1"/>
</dbReference>
<dbReference type="OrthoDB" id="5395333at2"/>
<dbReference type="EMBL" id="PTIY01000001">
    <property type="protein sequence ID" value="PPK73773.1"/>
    <property type="molecule type" value="Genomic_DNA"/>
</dbReference>
<sequence length="141" mass="16367">MISLKIKLDDITEALTTRFDIVEGGFYLDTETGDILLSTEGVDESGLPDDLEDNPRYRLIDPLASYESFQIMEDFVDSLGDTKEAVRLQEALNRRKPFRQFKDTLHEHTSLSDAWYAFEQKELKRLAEEWCEENGIKAEWV</sequence>
<proteinExistence type="predicted"/>
<organism evidence="1 2">
    <name type="scientific">Methylobacter tundripaludum</name>
    <dbReference type="NCBI Taxonomy" id="173365"/>
    <lineage>
        <taxon>Bacteria</taxon>
        <taxon>Pseudomonadati</taxon>
        <taxon>Pseudomonadota</taxon>
        <taxon>Gammaproteobacteria</taxon>
        <taxon>Methylococcales</taxon>
        <taxon>Methylococcaceae</taxon>
        <taxon>Methylobacter</taxon>
    </lineage>
</organism>
<name>A0A2S6H8P2_9GAMM</name>
<dbReference type="Proteomes" id="UP000238071">
    <property type="component" value="Unassembled WGS sequence"/>
</dbReference>
<protein>
    <submittedName>
        <fullName evidence="1">Uncharacterized protein UPF0158</fullName>
    </submittedName>
</protein>
<accession>A0A2S6H8P2</accession>
<evidence type="ECO:0000313" key="1">
    <source>
        <dbReference type="EMBL" id="PPK73773.1"/>
    </source>
</evidence>
<gene>
    <name evidence="1" type="ORF">B0F88_101304</name>
</gene>
<evidence type="ECO:0000313" key="2">
    <source>
        <dbReference type="Proteomes" id="UP000238071"/>
    </source>
</evidence>